<evidence type="ECO:0000313" key="2">
    <source>
        <dbReference type="Proteomes" id="UP001161704"/>
    </source>
</evidence>
<sequence>MRLPNPYSLEETLEKLRYGLTTASKKDALTLLEKAVTKARDNRRYAKKLEETLLQGSTVEIRECLSCFGDYFERSRDAPPYYPHHDAVNGIDGALYAILFDAAHPDAEQAPE</sequence>
<dbReference type="EMBL" id="JAOCIZ010000029">
    <property type="protein sequence ID" value="MDH1505243.1"/>
    <property type="molecule type" value="Genomic_DNA"/>
</dbReference>
<dbReference type="RefSeq" id="WP_279982683.1">
    <property type="nucleotide sequence ID" value="NZ_JAOCIZ010000029.1"/>
</dbReference>
<protein>
    <submittedName>
        <fullName evidence="1">Uncharacterized protein</fullName>
    </submittedName>
</protein>
<reference evidence="1" key="1">
    <citation type="submission" date="2022-09" db="EMBL/GenBank/DDBJ databases">
        <title>Intensive care unit water sources are persistently colonized with multi-drug resistant bacteria and are the site of extensive horizontal gene transfer of antibiotic resistance genes.</title>
        <authorList>
            <person name="Diorio-Toth L."/>
        </authorList>
    </citation>
    <scope>NUCLEOTIDE SEQUENCE</scope>
    <source>
        <strain evidence="1">GD03710</strain>
    </source>
</reference>
<name>A0AA42UDY2_AERCA</name>
<gene>
    <name evidence="1" type="ORF">N5I20_09255</name>
</gene>
<dbReference type="Proteomes" id="UP001161704">
    <property type="component" value="Unassembled WGS sequence"/>
</dbReference>
<comment type="caution">
    <text evidence="1">The sequence shown here is derived from an EMBL/GenBank/DDBJ whole genome shotgun (WGS) entry which is preliminary data.</text>
</comment>
<organism evidence="1 2">
    <name type="scientific">Aeromonas caviae</name>
    <name type="common">Aeromonas punctata</name>
    <dbReference type="NCBI Taxonomy" id="648"/>
    <lineage>
        <taxon>Bacteria</taxon>
        <taxon>Pseudomonadati</taxon>
        <taxon>Pseudomonadota</taxon>
        <taxon>Gammaproteobacteria</taxon>
        <taxon>Aeromonadales</taxon>
        <taxon>Aeromonadaceae</taxon>
        <taxon>Aeromonas</taxon>
    </lineage>
</organism>
<proteinExistence type="predicted"/>
<dbReference type="AlphaFoldDB" id="A0AA42UDY2"/>
<accession>A0AA42UDY2</accession>
<evidence type="ECO:0000313" key="1">
    <source>
        <dbReference type="EMBL" id="MDH1505243.1"/>
    </source>
</evidence>